<evidence type="ECO:0000313" key="1">
    <source>
        <dbReference type="EMBL" id="MCC5465417.1"/>
    </source>
</evidence>
<evidence type="ECO:0000313" key="2">
    <source>
        <dbReference type="Proteomes" id="UP001165492"/>
    </source>
</evidence>
<reference evidence="1" key="1">
    <citation type="submission" date="2021-11" db="EMBL/GenBank/DDBJ databases">
        <title>Description of a new species Pelosinus isolated from the bottom sediments of Lake Baikal.</title>
        <authorList>
            <person name="Zakharyuk A."/>
        </authorList>
    </citation>
    <scope>NUCLEOTIDE SEQUENCE</scope>
    <source>
        <strain evidence="1">Bkl1</strain>
    </source>
</reference>
<protein>
    <submittedName>
        <fullName evidence="1">Uncharacterized protein</fullName>
    </submittedName>
</protein>
<name>A0ABS8HR75_9FIRM</name>
<dbReference type="PANTHER" id="PTHR42827">
    <property type="entry name" value="IRON-SULFUR CLUSTER-BINDING PROTEIN-RELATED"/>
    <property type="match status" value="1"/>
</dbReference>
<keyword evidence="2" id="KW-1185">Reference proteome</keyword>
<dbReference type="RefSeq" id="WP_229534668.1">
    <property type="nucleotide sequence ID" value="NZ_JAJHJB010000009.1"/>
</dbReference>
<comment type="caution">
    <text evidence="1">The sequence shown here is derived from an EMBL/GenBank/DDBJ whole genome shotgun (WGS) entry which is preliminary data.</text>
</comment>
<accession>A0ABS8HR75</accession>
<sequence>MQELICKWIKDYVSAYPQMLNTLSRWQEPLIGFADAADERFLSLCDKVSPSHAMPKDFLNDARTVISYFIPFAEDIIKSNSAGTEASKEWVIAYIETNKLIFDLNTYLRNQLCTMGYNGTVIPATHNFNTQTLISDWSHRHIAYIAGLGSFGINNMLITEKRLLR</sequence>
<organism evidence="1 2">
    <name type="scientific">Pelosinus baikalensis</name>
    <dbReference type="NCBI Taxonomy" id="2892015"/>
    <lineage>
        <taxon>Bacteria</taxon>
        <taxon>Bacillati</taxon>
        <taxon>Bacillota</taxon>
        <taxon>Negativicutes</taxon>
        <taxon>Selenomonadales</taxon>
        <taxon>Sporomusaceae</taxon>
        <taxon>Pelosinus</taxon>
    </lineage>
</organism>
<proteinExistence type="predicted"/>
<dbReference type="PANTHER" id="PTHR42827:SF1">
    <property type="entry name" value="IRON-SULFUR CLUSTER-BINDING PROTEIN"/>
    <property type="match status" value="1"/>
</dbReference>
<dbReference type="EMBL" id="JAJHJB010000009">
    <property type="protein sequence ID" value="MCC5465417.1"/>
    <property type="molecule type" value="Genomic_DNA"/>
</dbReference>
<gene>
    <name evidence="1" type="ORF">LMF89_08595</name>
</gene>
<dbReference type="Proteomes" id="UP001165492">
    <property type="component" value="Unassembled WGS sequence"/>
</dbReference>